<evidence type="ECO:0000313" key="3">
    <source>
        <dbReference type="Proteomes" id="UP000095651"/>
    </source>
</evidence>
<protein>
    <submittedName>
        <fullName evidence="1">Uncharacterized protein</fullName>
    </submittedName>
</protein>
<organism evidence="1 3">
    <name type="scientific">Hungatella hathewayi</name>
    <dbReference type="NCBI Taxonomy" id="154046"/>
    <lineage>
        <taxon>Bacteria</taxon>
        <taxon>Bacillati</taxon>
        <taxon>Bacillota</taxon>
        <taxon>Clostridia</taxon>
        <taxon>Lachnospirales</taxon>
        <taxon>Lachnospiraceae</taxon>
        <taxon>Hungatella</taxon>
    </lineage>
</organism>
<dbReference type="Proteomes" id="UP000095651">
    <property type="component" value="Unassembled WGS sequence"/>
</dbReference>
<evidence type="ECO:0000313" key="4">
    <source>
        <dbReference type="Proteomes" id="UP000261257"/>
    </source>
</evidence>
<proteinExistence type="predicted"/>
<sequence length="175" mass="19906">MYLILFLCIPLVIALILIKATEKRSKKRYEGFLMAVRDGSEKAVPQTAGFEIVMAQGAKDMISTVAGYERIQTGYASLPSFIVRYRENELYIMAVPCPSLGSMEPDPDFILHITADQLKEVKFGPMGKVAFYFKDSKQFFAMTVTEYAIPLVMQPVERKKFKPYIKEFARRVHGS</sequence>
<gene>
    <name evidence="2" type="ORF">DXC39_16520</name>
    <name evidence="1" type="ORF">ERS852407_03895</name>
</gene>
<name>A0A174HT61_9FIRM</name>
<dbReference type="EMBL" id="CYZE01000011">
    <property type="protein sequence ID" value="CUO76766.1"/>
    <property type="molecule type" value="Genomic_DNA"/>
</dbReference>
<reference evidence="1 3" key="1">
    <citation type="submission" date="2015-09" db="EMBL/GenBank/DDBJ databases">
        <authorList>
            <consortium name="Pathogen Informatics"/>
        </authorList>
    </citation>
    <scope>NUCLEOTIDE SEQUENCE [LARGE SCALE GENOMIC DNA]</scope>
    <source>
        <strain evidence="1 3">2789STDY5608850</strain>
    </source>
</reference>
<evidence type="ECO:0000313" key="1">
    <source>
        <dbReference type="EMBL" id="CUO76766.1"/>
    </source>
</evidence>
<dbReference type="EMBL" id="QSSQ01000016">
    <property type="protein sequence ID" value="RGM03093.1"/>
    <property type="molecule type" value="Genomic_DNA"/>
</dbReference>
<reference evidence="2 4" key="2">
    <citation type="submission" date="2018-08" db="EMBL/GenBank/DDBJ databases">
        <title>A genome reference for cultivated species of the human gut microbiota.</title>
        <authorList>
            <person name="Zou Y."/>
            <person name="Xue W."/>
            <person name="Luo G."/>
        </authorList>
    </citation>
    <scope>NUCLEOTIDE SEQUENCE [LARGE SCALE GENOMIC DNA]</scope>
    <source>
        <strain evidence="2 4">TF05-11AC</strain>
    </source>
</reference>
<accession>A0A174HT61</accession>
<evidence type="ECO:0000313" key="2">
    <source>
        <dbReference type="EMBL" id="RGM03093.1"/>
    </source>
</evidence>
<dbReference type="RefSeq" id="WP_055657695.1">
    <property type="nucleotide sequence ID" value="NZ_CABIXC010000011.1"/>
</dbReference>
<dbReference type="AlphaFoldDB" id="A0A174HT61"/>
<dbReference type="Proteomes" id="UP000261257">
    <property type="component" value="Unassembled WGS sequence"/>
</dbReference>